<dbReference type="Proteomes" id="UP000602442">
    <property type="component" value="Unassembled WGS sequence"/>
</dbReference>
<accession>A0ABS0MZ89</accession>
<proteinExistence type="predicted"/>
<evidence type="ECO:0008006" key="4">
    <source>
        <dbReference type="Google" id="ProtNLM"/>
    </source>
</evidence>
<organism evidence="2 3">
    <name type="scientific">Aurantiacibacter sediminis</name>
    <dbReference type="NCBI Taxonomy" id="2793064"/>
    <lineage>
        <taxon>Bacteria</taxon>
        <taxon>Pseudomonadati</taxon>
        <taxon>Pseudomonadota</taxon>
        <taxon>Alphaproteobacteria</taxon>
        <taxon>Sphingomonadales</taxon>
        <taxon>Erythrobacteraceae</taxon>
        <taxon>Aurantiacibacter</taxon>
    </lineage>
</organism>
<protein>
    <recommendedName>
        <fullName evidence="4">DUF2029 domain-containing protein</fullName>
    </recommendedName>
</protein>
<comment type="caution">
    <text evidence="2">The sequence shown here is derived from an EMBL/GenBank/DDBJ whole genome shotgun (WGS) entry which is preliminary data.</text>
</comment>
<feature type="transmembrane region" description="Helical" evidence="1">
    <location>
        <begin position="193"/>
        <end position="223"/>
    </location>
</feature>
<feature type="transmembrane region" description="Helical" evidence="1">
    <location>
        <begin position="335"/>
        <end position="356"/>
    </location>
</feature>
<keyword evidence="3" id="KW-1185">Reference proteome</keyword>
<gene>
    <name evidence="2" type="ORF">I5L03_00365</name>
</gene>
<reference evidence="2 3" key="1">
    <citation type="submission" date="2020-11" db="EMBL/GenBank/DDBJ databases">
        <title>Erythrobacter sediminis sp. nov., a marine bacterium from a tidal flat of Garorim Bay.</title>
        <authorList>
            <person name="Kim D."/>
            <person name="Yoo Y."/>
            <person name="Kim J.-J."/>
        </authorList>
    </citation>
    <scope>NUCLEOTIDE SEQUENCE [LARGE SCALE GENOMIC DNA]</scope>
    <source>
        <strain evidence="2 3">JGD-13</strain>
    </source>
</reference>
<evidence type="ECO:0000313" key="2">
    <source>
        <dbReference type="EMBL" id="MBH5321032.1"/>
    </source>
</evidence>
<feature type="transmembrane region" description="Helical" evidence="1">
    <location>
        <begin position="283"/>
        <end position="304"/>
    </location>
</feature>
<evidence type="ECO:0000313" key="3">
    <source>
        <dbReference type="Proteomes" id="UP000602442"/>
    </source>
</evidence>
<dbReference type="RefSeq" id="WP_197919700.1">
    <property type="nucleotide sequence ID" value="NZ_CAWPTA010000006.1"/>
</dbReference>
<keyword evidence="1" id="KW-0472">Membrane</keyword>
<keyword evidence="1" id="KW-0812">Transmembrane</keyword>
<keyword evidence="1" id="KW-1133">Transmembrane helix</keyword>
<feature type="transmembrane region" description="Helical" evidence="1">
    <location>
        <begin position="21"/>
        <end position="42"/>
    </location>
</feature>
<feature type="transmembrane region" description="Helical" evidence="1">
    <location>
        <begin position="151"/>
        <end position="173"/>
    </location>
</feature>
<evidence type="ECO:0000256" key="1">
    <source>
        <dbReference type="SAM" id="Phobius"/>
    </source>
</evidence>
<dbReference type="EMBL" id="JAEANY010000001">
    <property type="protein sequence ID" value="MBH5321032.1"/>
    <property type="molecule type" value="Genomic_DNA"/>
</dbReference>
<feature type="transmembrane region" description="Helical" evidence="1">
    <location>
        <begin position="311"/>
        <end position="329"/>
    </location>
</feature>
<sequence>MSIARDPIGWWDGLDRPLRHLPRAAAAFLCLLLGALMVWAVLAPNMSSGAHQGPATEQVELEEGDGDLALYSRISDRVIAGEDYYTAAMDEQRSGNYPTRPFVTVRPPTLAILHATIGTQAVSLTLKALLPIAILLFMARLKGQVLPVERAGAGIAMLFGGAGVIIPEAYLIHEIVAGLLLSLAFASYRPHRWWPALLLAGMALAVRELAAPFVFLWLAFALLQRRWSEAVGIGLLLALFGVGMYLHYLGVEAQRLPGDVASQGWNALAGPILPLTALSRLTVLLLFPLWLAVPLAILPLLGWIGLGRTMGLFAAIWFTGFFTAMALFARPENFYWVQLTLPIYLAGLAFAPRAVVDLFTAARGQKPTLS</sequence>
<feature type="transmembrane region" description="Helical" evidence="1">
    <location>
        <begin position="111"/>
        <end position="139"/>
    </location>
</feature>
<feature type="transmembrane region" description="Helical" evidence="1">
    <location>
        <begin position="230"/>
        <end position="248"/>
    </location>
</feature>
<name>A0ABS0MZ89_9SPHN</name>